<evidence type="ECO:0000313" key="12">
    <source>
        <dbReference type="EMBL" id="OAQ56108.1"/>
    </source>
</evidence>
<comment type="similarity">
    <text evidence="3 10">Belongs to the D-isomer specific 2-hydroxyacid dehydrogenase family.</text>
</comment>
<dbReference type="PROSITE" id="PS51671">
    <property type="entry name" value="ACT"/>
    <property type="match status" value="1"/>
</dbReference>
<evidence type="ECO:0000256" key="3">
    <source>
        <dbReference type="ARBA" id="ARBA00005854"/>
    </source>
</evidence>
<dbReference type="Proteomes" id="UP000078516">
    <property type="component" value="Unassembled WGS sequence"/>
</dbReference>
<evidence type="ECO:0000256" key="6">
    <source>
        <dbReference type="ARBA" id="ARBA00021582"/>
    </source>
</evidence>
<dbReference type="SUPFAM" id="SSF55021">
    <property type="entry name" value="ACT-like"/>
    <property type="match status" value="1"/>
</dbReference>
<keyword evidence="10" id="KW-0560">Oxidoreductase</keyword>
<accession>A0A179ES87</accession>
<comment type="catalytic activity">
    <reaction evidence="9">
        <text>(2R)-3-phosphoglycerate + NAD(+) = 3-phosphooxypyruvate + NADH + H(+)</text>
        <dbReference type="Rhea" id="RHEA:12641"/>
        <dbReference type="ChEBI" id="CHEBI:15378"/>
        <dbReference type="ChEBI" id="CHEBI:18110"/>
        <dbReference type="ChEBI" id="CHEBI:57540"/>
        <dbReference type="ChEBI" id="CHEBI:57945"/>
        <dbReference type="ChEBI" id="CHEBI:58272"/>
        <dbReference type="EC" id="1.1.1.95"/>
    </reaction>
</comment>
<evidence type="ECO:0000256" key="9">
    <source>
        <dbReference type="ARBA" id="ARBA00048731"/>
    </source>
</evidence>
<feature type="domain" description="ACT" evidence="11">
    <location>
        <begin position="309"/>
        <end position="382"/>
    </location>
</feature>
<evidence type="ECO:0000259" key="11">
    <source>
        <dbReference type="PROSITE" id="PS51671"/>
    </source>
</evidence>
<dbReference type="Gene3D" id="3.40.50.720">
    <property type="entry name" value="NAD(P)-binding Rossmann-like Domain"/>
    <property type="match status" value="2"/>
</dbReference>
<dbReference type="RefSeq" id="WP_067482861.1">
    <property type="nucleotide sequence ID" value="NZ_JAQEWF010000005.1"/>
</dbReference>
<dbReference type="EMBL" id="LWMN01000011">
    <property type="protein sequence ID" value="OAQ56108.1"/>
    <property type="molecule type" value="Genomic_DNA"/>
</dbReference>
<dbReference type="PANTHER" id="PTHR42938:SF47">
    <property type="entry name" value="HYDROXYPYRUVATE REDUCTASE"/>
    <property type="match status" value="1"/>
</dbReference>
<dbReference type="PANTHER" id="PTHR42938">
    <property type="entry name" value="FORMATE DEHYDROGENASE 1"/>
    <property type="match status" value="1"/>
</dbReference>
<dbReference type="Pfam" id="PF00389">
    <property type="entry name" value="2-Hacid_dh"/>
    <property type="match status" value="1"/>
</dbReference>
<dbReference type="Gene3D" id="3.30.70.260">
    <property type="match status" value="1"/>
</dbReference>
<comment type="pathway">
    <text evidence="2">Amino-acid biosynthesis; L-serine biosynthesis; L-serine from 3-phospho-D-glycerate: step 1/3.</text>
</comment>
<dbReference type="GO" id="GO:0051287">
    <property type="term" value="F:NAD binding"/>
    <property type="evidence" value="ECO:0007669"/>
    <property type="project" value="InterPro"/>
</dbReference>
<evidence type="ECO:0000256" key="4">
    <source>
        <dbReference type="ARBA" id="ARBA00013001"/>
    </source>
</evidence>
<dbReference type="Pfam" id="PF02826">
    <property type="entry name" value="2-Hacid_dh_C"/>
    <property type="match status" value="1"/>
</dbReference>
<dbReference type="InterPro" id="IPR006139">
    <property type="entry name" value="D-isomer_2_OHA_DH_cat_dom"/>
</dbReference>
<evidence type="ECO:0000256" key="10">
    <source>
        <dbReference type="RuleBase" id="RU003719"/>
    </source>
</evidence>
<evidence type="ECO:0000256" key="8">
    <source>
        <dbReference type="ARBA" id="ARBA00048126"/>
    </source>
</evidence>
<comment type="caution">
    <text evidence="12">The sequence shown here is derived from an EMBL/GenBank/DDBJ whole genome shotgun (WGS) entry which is preliminary data.</text>
</comment>
<dbReference type="EC" id="1.1.1.399" evidence="4"/>
<name>A0A179ES87_ENTTH</name>
<dbReference type="UniPathway" id="UPA00135">
    <property type="reaction ID" value="UER00196"/>
</dbReference>
<dbReference type="EC" id="1.1.1.95" evidence="5"/>
<comment type="catalytic activity">
    <reaction evidence="8">
        <text>(R)-2-hydroxyglutarate + NAD(+) = 2-oxoglutarate + NADH + H(+)</text>
        <dbReference type="Rhea" id="RHEA:49612"/>
        <dbReference type="ChEBI" id="CHEBI:15378"/>
        <dbReference type="ChEBI" id="CHEBI:15801"/>
        <dbReference type="ChEBI" id="CHEBI:16810"/>
        <dbReference type="ChEBI" id="CHEBI:57540"/>
        <dbReference type="ChEBI" id="CHEBI:57945"/>
        <dbReference type="EC" id="1.1.1.399"/>
    </reaction>
</comment>
<comment type="function">
    <text evidence="1">Catalyzes the reversible oxidation of 3-phospho-D-glycerate to 3-phosphonooxypyruvate, the first step of the phosphorylated L-serine biosynthesis pathway. Also catalyzes the reversible oxidation of 2-hydroxyglutarate to 2-oxoglutarate.</text>
</comment>
<protein>
    <recommendedName>
        <fullName evidence="6">D-3-phosphoglycerate dehydrogenase</fullName>
        <ecNumber evidence="4">1.1.1.399</ecNumber>
        <ecNumber evidence="5">1.1.1.95</ecNumber>
    </recommendedName>
    <alternativeName>
        <fullName evidence="7">2-oxoglutarate reductase</fullName>
    </alternativeName>
</protein>
<gene>
    <name evidence="12" type="ORF">A6E74_05145</name>
</gene>
<evidence type="ECO:0000256" key="7">
    <source>
        <dbReference type="ARBA" id="ARBA00030455"/>
    </source>
</evidence>
<organism evidence="12 13">
    <name type="scientific">Enterococcus thailandicus</name>
    <dbReference type="NCBI Taxonomy" id="417368"/>
    <lineage>
        <taxon>Bacteria</taxon>
        <taxon>Bacillati</taxon>
        <taxon>Bacillota</taxon>
        <taxon>Bacilli</taxon>
        <taxon>Lactobacillales</taxon>
        <taxon>Enterococcaceae</taxon>
        <taxon>Enterococcus</taxon>
    </lineage>
</organism>
<evidence type="ECO:0000313" key="13">
    <source>
        <dbReference type="Proteomes" id="UP000078516"/>
    </source>
</evidence>
<reference evidence="12 13" key="1">
    <citation type="submission" date="2016-04" db="EMBL/GenBank/DDBJ databases">
        <title>Draft genome of an Enterococcus thailandicus strain isolated from bovine feces.</title>
        <authorList>
            <person name="Beukers A.G."/>
            <person name="Zaheer R."/>
            <person name="Goji N."/>
            <person name="Cook S.R."/>
            <person name="Amoako K."/>
            <person name="Chaves A.V."/>
            <person name="Ward M.P."/>
            <person name="Mcallister T.A."/>
        </authorList>
    </citation>
    <scope>NUCLEOTIDE SEQUENCE [LARGE SCALE GENOMIC DNA]</scope>
    <source>
        <strain evidence="12 13">F0711D 46</strain>
    </source>
</reference>
<dbReference type="InterPro" id="IPR036291">
    <property type="entry name" value="NAD(P)-bd_dom_sf"/>
</dbReference>
<dbReference type="AlphaFoldDB" id="A0A179ES87"/>
<sequence length="385" mass="43066">MYRISLVDDIATEQMKQLEEPFFERTDKKDAHGLLVRSSIVEEDWIGSELLAISRAGVGVNTIQVQKATENGTIVMNTPGVNANAVKELVLSCLFLSVRPVIKASEMVQALEGADLLEQAEAKRKPFVGKELQGKVIGLLGLGSIGREVARICYELGMEVLGYARRNHELDYVEQLPLPDILRLSDFVVIMLPSTPETNGLLGKEELSLMKEEAILINVGRSGIVDNAALLQVIEDGKLAKYITDFPAQEFLGNEKIMMLPHIGGSTKEALADSSREAVRALRNYLLFGTVRSSVNFPAVRMVFRAPYRFTIFYQKRQGILSEVFKILEENDLPIGNMTRNQKEDYVYTLIDIESTDVKNLLEANRQLETIADVKRVRLLVRPQV</sequence>
<evidence type="ECO:0000256" key="5">
    <source>
        <dbReference type="ARBA" id="ARBA00013143"/>
    </source>
</evidence>
<evidence type="ECO:0000256" key="1">
    <source>
        <dbReference type="ARBA" id="ARBA00003800"/>
    </source>
</evidence>
<dbReference type="InterPro" id="IPR002912">
    <property type="entry name" value="ACT_dom"/>
</dbReference>
<dbReference type="GO" id="GO:0004617">
    <property type="term" value="F:phosphoglycerate dehydrogenase activity"/>
    <property type="evidence" value="ECO:0007669"/>
    <property type="project" value="UniProtKB-EC"/>
</dbReference>
<dbReference type="InterPro" id="IPR045865">
    <property type="entry name" value="ACT-like_dom_sf"/>
</dbReference>
<dbReference type="InterPro" id="IPR006140">
    <property type="entry name" value="D-isomer_DH_NAD-bd"/>
</dbReference>
<evidence type="ECO:0000256" key="2">
    <source>
        <dbReference type="ARBA" id="ARBA00005216"/>
    </source>
</evidence>
<keyword evidence="13" id="KW-1185">Reference proteome</keyword>
<proteinExistence type="inferred from homology"/>
<dbReference type="SUPFAM" id="SSF51735">
    <property type="entry name" value="NAD(P)-binding Rossmann-fold domains"/>
    <property type="match status" value="1"/>
</dbReference>
<dbReference type="SUPFAM" id="SSF52283">
    <property type="entry name" value="Formate/glycerate dehydrogenase catalytic domain-like"/>
    <property type="match status" value="1"/>
</dbReference>